<keyword evidence="2" id="KW-1185">Reference proteome</keyword>
<dbReference type="AlphaFoldDB" id="A0A2H3ALY8"/>
<reference evidence="2" key="1">
    <citation type="journal article" date="2017" name="Nat. Ecol. Evol.">
        <title>Genome expansion and lineage-specific genetic innovations in the forest pathogenic fungi Armillaria.</title>
        <authorList>
            <person name="Sipos G."/>
            <person name="Prasanna A.N."/>
            <person name="Walter M.C."/>
            <person name="O'Connor E."/>
            <person name="Balint B."/>
            <person name="Krizsan K."/>
            <person name="Kiss B."/>
            <person name="Hess J."/>
            <person name="Varga T."/>
            <person name="Slot J."/>
            <person name="Riley R."/>
            <person name="Boka B."/>
            <person name="Rigling D."/>
            <person name="Barry K."/>
            <person name="Lee J."/>
            <person name="Mihaltcheva S."/>
            <person name="LaButti K."/>
            <person name="Lipzen A."/>
            <person name="Waldron R."/>
            <person name="Moloney N.M."/>
            <person name="Sperisen C."/>
            <person name="Kredics L."/>
            <person name="Vagvoelgyi C."/>
            <person name="Patrignani A."/>
            <person name="Fitzpatrick D."/>
            <person name="Nagy I."/>
            <person name="Doyle S."/>
            <person name="Anderson J.B."/>
            <person name="Grigoriev I.V."/>
            <person name="Gueldener U."/>
            <person name="Muensterkoetter M."/>
            <person name="Nagy L.G."/>
        </authorList>
    </citation>
    <scope>NUCLEOTIDE SEQUENCE [LARGE SCALE GENOMIC DNA]</scope>
    <source>
        <strain evidence="2">28-4</strain>
    </source>
</reference>
<organism evidence="1 2">
    <name type="scientific">Armillaria solidipes</name>
    <dbReference type="NCBI Taxonomy" id="1076256"/>
    <lineage>
        <taxon>Eukaryota</taxon>
        <taxon>Fungi</taxon>
        <taxon>Dikarya</taxon>
        <taxon>Basidiomycota</taxon>
        <taxon>Agaricomycotina</taxon>
        <taxon>Agaricomycetes</taxon>
        <taxon>Agaricomycetidae</taxon>
        <taxon>Agaricales</taxon>
        <taxon>Marasmiineae</taxon>
        <taxon>Physalacriaceae</taxon>
        <taxon>Armillaria</taxon>
    </lineage>
</organism>
<protein>
    <submittedName>
        <fullName evidence="1">Uncharacterized protein</fullName>
    </submittedName>
</protein>
<dbReference type="EMBL" id="KZ293495">
    <property type="protein sequence ID" value="PBK59885.1"/>
    <property type="molecule type" value="Genomic_DNA"/>
</dbReference>
<evidence type="ECO:0000313" key="2">
    <source>
        <dbReference type="Proteomes" id="UP000218334"/>
    </source>
</evidence>
<gene>
    <name evidence="1" type="ORF">ARMSODRAFT_966514</name>
</gene>
<proteinExistence type="predicted"/>
<evidence type="ECO:0000313" key="1">
    <source>
        <dbReference type="EMBL" id="PBK59885.1"/>
    </source>
</evidence>
<name>A0A2H3ALY8_9AGAR</name>
<dbReference type="Proteomes" id="UP000218334">
    <property type="component" value="Unassembled WGS sequence"/>
</dbReference>
<sequence>MTFGRFSITFFNIRVIAKAESHHQSSNPPKRKKLRVSRNSCRFARLQVEEPLMCASLKHFRVAVYICCCRTETPAKYTARPSFIL</sequence>
<accession>A0A2H3ALY8</accession>